<reference evidence="5 6" key="1">
    <citation type="submission" date="2022-10" db="EMBL/GenBank/DDBJ databases">
        <title>Description of Fervidibacillus gen. nov. in the family Fervidibacillaceae fam. nov. with two species, Fervidibacillus albus sp. nov., and Fervidibacillus halotolerans sp. nov., isolated from tidal flat sediments.</title>
        <authorList>
            <person name="Kwon K.K."/>
            <person name="Yang S.-H."/>
        </authorList>
    </citation>
    <scope>NUCLEOTIDE SEQUENCE [LARGE SCALE GENOMIC DNA]</scope>
    <source>
        <strain evidence="5 6">DSM 23332</strain>
    </source>
</reference>
<evidence type="ECO:0000313" key="5">
    <source>
        <dbReference type="EMBL" id="MCU9594285.1"/>
    </source>
</evidence>
<feature type="region of interest" description="Disordered" evidence="2">
    <location>
        <begin position="139"/>
        <end position="248"/>
    </location>
</feature>
<evidence type="ECO:0000256" key="3">
    <source>
        <dbReference type="SAM" id="SignalP"/>
    </source>
</evidence>
<feature type="signal peptide" evidence="3">
    <location>
        <begin position="1"/>
        <end position="26"/>
    </location>
</feature>
<dbReference type="Pfam" id="PF06725">
    <property type="entry name" value="3D"/>
    <property type="match status" value="1"/>
</dbReference>
<dbReference type="EMBL" id="JAOUSE010000017">
    <property type="protein sequence ID" value="MCU9594285.1"/>
    <property type="molecule type" value="Genomic_DNA"/>
</dbReference>
<dbReference type="InterPro" id="IPR051933">
    <property type="entry name" value="Resuscitation_pf_RpfB"/>
</dbReference>
<dbReference type="InterPro" id="IPR010611">
    <property type="entry name" value="3D_dom"/>
</dbReference>
<dbReference type="InterPro" id="IPR036908">
    <property type="entry name" value="RlpA-like_sf"/>
</dbReference>
<dbReference type="Gene3D" id="3.10.350.10">
    <property type="entry name" value="LysM domain"/>
    <property type="match status" value="2"/>
</dbReference>
<evidence type="ECO:0000256" key="1">
    <source>
        <dbReference type="ARBA" id="ARBA00022729"/>
    </source>
</evidence>
<dbReference type="PROSITE" id="PS51782">
    <property type="entry name" value="LYSM"/>
    <property type="match status" value="2"/>
</dbReference>
<dbReference type="Pfam" id="PF01476">
    <property type="entry name" value="LysM"/>
    <property type="match status" value="2"/>
</dbReference>
<dbReference type="SMART" id="SM00257">
    <property type="entry name" value="LysM"/>
    <property type="match status" value="2"/>
</dbReference>
<dbReference type="InterPro" id="IPR018392">
    <property type="entry name" value="LysM"/>
</dbReference>
<dbReference type="Gene3D" id="2.40.40.10">
    <property type="entry name" value="RlpA-like domain"/>
    <property type="match status" value="1"/>
</dbReference>
<protein>
    <submittedName>
        <fullName evidence="5">LysM peptidoglycan-binding domain-containing protein</fullName>
    </submittedName>
</protein>
<dbReference type="InterPro" id="IPR036779">
    <property type="entry name" value="LysM_dom_sf"/>
</dbReference>
<proteinExistence type="predicted"/>
<organism evidence="5 6">
    <name type="scientific">Pallidibacillus thermolactis</name>
    <dbReference type="NCBI Taxonomy" id="251051"/>
    <lineage>
        <taxon>Bacteria</taxon>
        <taxon>Bacillati</taxon>
        <taxon>Bacillota</taxon>
        <taxon>Bacilli</taxon>
        <taxon>Bacillales</taxon>
        <taxon>Bacillaceae</taxon>
        <taxon>Pallidibacillus</taxon>
    </lineage>
</organism>
<dbReference type="RefSeq" id="WP_263061507.1">
    <property type="nucleotide sequence ID" value="NZ_JAOUSE010000017.1"/>
</dbReference>
<feature type="domain" description="LysM" evidence="4">
    <location>
        <begin position="72"/>
        <end position="115"/>
    </location>
</feature>
<feature type="chain" id="PRO_5046546925" evidence="3">
    <location>
        <begin position="27"/>
        <end position="348"/>
    </location>
</feature>
<name>A0ABT2WF38_9BACI</name>
<dbReference type="PANTHER" id="PTHR39160:SF6">
    <property type="entry name" value="CELL WALL-BINDING PROTEIN YOCH"/>
    <property type="match status" value="1"/>
</dbReference>
<keyword evidence="6" id="KW-1185">Reference proteome</keyword>
<comment type="caution">
    <text evidence="5">The sequence shown here is derived from an EMBL/GenBank/DDBJ whole genome shotgun (WGS) entry which is preliminary data.</text>
</comment>
<feature type="compositionally biased region" description="Polar residues" evidence="2">
    <location>
        <begin position="139"/>
        <end position="151"/>
    </location>
</feature>
<evidence type="ECO:0000313" key="6">
    <source>
        <dbReference type="Proteomes" id="UP001208656"/>
    </source>
</evidence>
<dbReference type="PANTHER" id="PTHR39160">
    <property type="entry name" value="CELL WALL-BINDING PROTEIN YOCH"/>
    <property type="match status" value="1"/>
</dbReference>
<dbReference type="SUPFAM" id="SSF50685">
    <property type="entry name" value="Barwin-like endoglucanases"/>
    <property type="match status" value="1"/>
</dbReference>
<feature type="compositionally biased region" description="Polar residues" evidence="2">
    <location>
        <begin position="196"/>
        <end position="206"/>
    </location>
</feature>
<accession>A0ABT2WF38</accession>
<keyword evidence="1 3" id="KW-0732">Signal</keyword>
<dbReference type="SUPFAM" id="SSF54106">
    <property type="entry name" value="LysM domain"/>
    <property type="match status" value="2"/>
</dbReference>
<evidence type="ECO:0000256" key="2">
    <source>
        <dbReference type="SAM" id="MobiDB-lite"/>
    </source>
</evidence>
<sequence length="348" mass="37775">MKKGAITLAITVAIASLGLWAGQASAKEVVVRKGDTLWDLARQHHTTVNNLFKFNNLQSSIIYPGQVLQTEYLYTVVKGDTLWDISRAFGITVAELKERNNLTSDLIIVGQVLTIPNANTEHINQQVVKRASLAHKQKNLNVTNQDTPVEVQSQKAEEQPAKAEESNKKSTTQSVEKSEEQTESAKIPPVEKPVKQTESAKTQSAEKTVKQAESPKSQSADEPKQETERVETKAASQPNEQSKEAEKMVVEAGDTISVEATAYTVESAGGNGITTIGIDLNKNPDAKVISVDPNVIPLGTKVYVEGYGNAIAGDTGSAIKGNKIDVYLPTEEEALNWGRRTVNVTILE</sequence>
<dbReference type="Proteomes" id="UP001208656">
    <property type="component" value="Unassembled WGS sequence"/>
</dbReference>
<feature type="compositionally biased region" description="Basic and acidic residues" evidence="2">
    <location>
        <begin position="219"/>
        <end position="232"/>
    </location>
</feature>
<feature type="domain" description="LysM" evidence="4">
    <location>
        <begin position="27"/>
        <end position="70"/>
    </location>
</feature>
<evidence type="ECO:0000259" key="4">
    <source>
        <dbReference type="PROSITE" id="PS51782"/>
    </source>
</evidence>
<dbReference type="CDD" id="cd22786">
    <property type="entry name" value="DPBB_YuiC-like"/>
    <property type="match status" value="1"/>
</dbReference>
<dbReference type="CDD" id="cd00118">
    <property type="entry name" value="LysM"/>
    <property type="match status" value="2"/>
</dbReference>
<gene>
    <name evidence="5" type="ORF">OEV82_07420</name>
</gene>
<feature type="compositionally biased region" description="Basic and acidic residues" evidence="2">
    <location>
        <begin position="155"/>
        <end position="168"/>
    </location>
</feature>